<dbReference type="OrthoDB" id="8525901at2"/>
<evidence type="ECO:0000313" key="1">
    <source>
        <dbReference type="EMBL" id="SFV38847.1"/>
    </source>
</evidence>
<dbReference type="GO" id="GO:0005524">
    <property type="term" value="F:ATP binding"/>
    <property type="evidence" value="ECO:0007669"/>
    <property type="project" value="InterPro"/>
</dbReference>
<dbReference type="RefSeq" id="WP_092869381.1">
    <property type="nucleotide sequence ID" value="NZ_FPCH01000004.1"/>
</dbReference>
<dbReference type="AlphaFoldDB" id="A0A1I7NVZ5"/>
<dbReference type="InterPro" id="IPR002736">
    <property type="entry name" value="CitG"/>
</dbReference>
<dbReference type="Proteomes" id="UP000199423">
    <property type="component" value="Unassembled WGS sequence"/>
</dbReference>
<keyword evidence="2" id="KW-1185">Reference proteome</keyword>
<evidence type="ECO:0000313" key="2">
    <source>
        <dbReference type="Proteomes" id="UP000199423"/>
    </source>
</evidence>
<dbReference type="GO" id="GO:0046917">
    <property type="term" value="F:triphosphoribosyl-dephospho-CoA synthase activity"/>
    <property type="evidence" value="ECO:0007669"/>
    <property type="project" value="InterPro"/>
</dbReference>
<dbReference type="STRING" id="51670.SAMN04488557_3879"/>
<dbReference type="PANTHER" id="PTHR42280">
    <property type="entry name" value="CITG FAMILY PROTEIN"/>
    <property type="match status" value="1"/>
</dbReference>
<gene>
    <name evidence="1" type="ORF">SAMN04488557_3879</name>
</gene>
<dbReference type="EMBL" id="FPCH01000004">
    <property type="protein sequence ID" value="SFV38847.1"/>
    <property type="molecule type" value="Genomic_DNA"/>
</dbReference>
<organism evidence="1 2">
    <name type="scientific">Hyphomicrobium facile</name>
    <dbReference type="NCBI Taxonomy" id="51670"/>
    <lineage>
        <taxon>Bacteria</taxon>
        <taxon>Pseudomonadati</taxon>
        <taxon>Pseudomonadota</taxon>
        <taxon>Alphaproteobacteria</taxon>
        <taxon>Hyphomicrobiales</taxon>
        <taxon>Hyphomicrobiaceae</taxon>
        <taxon>Hyphomicrobium</taxon>
    </lineage>
</organism>
<proteinExistence type="predicted"/>
<dbReference type="Pfam" id="PF01874">
    <property type="entry name" value="CitG"/>
    <property type="match status" value="1"/>
</dbReference>
<protein>
    <submittedName>
        <fullName evidence="1">Triphosphoribosyl-dephospho-CoA synthase</fullName>
    </submittedName>
</protein>
<dbReference type="PANTHER" id="PTHR42280:SF1">
    <property type="entry name" value="CITG FAMILY PROTEIN"/>
    <property type="match status" value="1"/>
</dbReference>
<accession>A0A1I7NVZ5</accession>
<name>A0A1I7NVZ5_9HYPH</name>
<dbReference type="Gene3D" id="1.10.4200.10">
    <property type="entry name" value="Triphosphoribosyl-dephospho-CoA protein"/>
    <property type="match status" value="1"/>
</dbReference>
<reference evidence="2" key="1">
    <citation type="submission" date="2016-10" db="EMBL/GenBank/DDBJ databases">
        <authorList>
            <person name="Varghese N."/>
            <person name="Submissions S."/>
        </authorList>
    </citation>
    <scope>NUCLEOTIDE SEQUENCE [LARGE SCALE GENOMIC DNA]</scope>
    <source>
        <strain evidence="2">DSM 1565</strain>
    </source>
</reference>
<sequence>MKRPRQPAEITAAFLDACYAELNALKPGNVHRHSAGHGMEVLHFEQAAKAAAGPIADPSLSVGKRILRATEASVAATGMNTNLGIVLLCAPLAKAASETTFDVGLRRRLGNILSALDVADAEDAFEAIRIANPAGLGAVGDGDVRADANRLTLIAAMHLAAERDRIANAYVNVFADVFDFALPVLHAARAAPGADPALSITTLHMSLLAEFPDTHITRKYGLETAVDVQREAHALKSSWFPVATAKSLPALLDFDAKLKQSRLNPGTTADFVVTTLFADALIERKHS</sequence>